<organism evidence="2">
    <name type="scientific">Podoviridae sp. ct8Lf7</name>
    <dbReference type="NCBI Taxonomy" id="2827723"/>
    <lineage>
        <taxon>Viruses</taxon>
        <taxon>Duplodnaviria</taxon>
        <taxon>Heunggongvirae</taxon>
        <taxon>Uroviricota</taxon>
        <taxon>Caudoviricetes</taxon>
    </lineage>
</organism>
<dbReference type="GO" id="GO:0003676">
    <property type="term" value="F:nucleic acid binding"/>
    <property type="evidence" value="ECO:0007669"/>
    <property type="project" value="InterPro"/>
</dbReference>
<dbReference type="InterPro" id="IPR002711">
    <property type="entry name" value="HNH"/>
</dbReference>
<dbReference type="Pfam" id="PF01844">
    <property type="entry name" value="HNH"/>
    <property type="match status" value="1"/>
</dbReference>
<sequence length="272" mass="31518">MENKIYKLTDEEFIDLVKSSLNTSEVLFKLGYTTKGNSWGYSQVKQRMTDLNLSGKNFRGKSAIATSNELKKIDKDKLFCKGSKHNRNILRRTIIQDNLIPYKCAICGITEWNGRTLSLELDHINGENNDNRLENLRFLCPNCHSQTDTYGSRNQKITESKYDITEELKDLVIGKYLELKNQKKVAEVLNVKHSVIKQIISDAGLGKSNQKYIIQYDSNMEELNRFGSISECCEYLMNNNLVKTKLLKTCRNTLLRNIDKLWNNYYFKLLDA</sequence>
<dbReference type="SMART" id="SM00507">
    <property type="entry name" value="HNHc"/>
    <property type="match status" value="1"/>
</dbReference>
<dbReference type="Gene3D" id="1.10.30.50">
    <property type="match status" value="1"/>
</dbReference>
<name>A0A8S5S016_9CAUD</name>
<feature type="domain" description="HNH nuclease" evidence="1">
    <location>
        <begin position="88"/>
        <end position="145"/>
    </location>
</feature>
<dbReference type="CDD" id="cd00085">
    <property type="entry name" value="HNHc"/>
    <property type="match status" value="1"/>
</dbReference>
<evidence type="ECO:0000259" key="1">
    <source>
        <dbReference type="SMART" id="SM00507"/>
    </source>
</evidence>
<protein>
    <submittedName>
        <fullName evidence="2">NinG recombination protein</fullName>
    </submittedName>
</protein>
<dbReference type="EMBL" id="BK032511">
    <property type="protein sequence ID" value="DAF44273.1"/>
    <property type="molecule type" value="Genomic_DNA"/>
</dbReference>
<dbReference type="GO" id="GO:0008270">
    <property type="term" value="F:zinc ion binding"/>
    <property type="evidence" value="ECO:0007669"/>
    <property type="project" value="InterPro"/>
</dbReference>
<accession>A0A8S5S016</accession>
<reference evidence="2" key="1">
    <citation type="journal article" date="2021" name="Proc. Natl. Acad. Sci. U.S.A.">
        <title>A Catalog of Tens of Thousands of Viruses from Human Metagenomes Reveals Hidden Associations with Chronic Diseases.</title>
        <authorList>
            <person name="Tisza M.J."/>
            <person name="Buck C.B."/>
        </authorList>
    </citation>
    <scope>NUCLEOTIDE SEQUENCE</scope>
    <source>
        <strain evidence="2">Ct8Lf7</strain>
    </source>
</reference>
<dbReference type="InterPro" id="IPR003615">
    <property type="entry name" value="HNH_nuc"/>
</dbReference>
<evidence type="ECO:0000313" key="2">
    <source>
        <dbReference type="EMBL" id="DAF44273.1"/>
    </source>
</evidence>
<proteinExistence type="predicted"/>
<dbReference type="GO" id="GO:0004519">
    <property type="term" value="F:endonuclease activity"/>
    <property type="evidence" value="ECO:0007669"/>
    <property type="project" value="InterPro"/>
</dbReference>